<evidence type="ECO:0000256" key="1">
    <source>
        <dbReference type="SAM" id="MobiDB-lite"/>
    </source>
</evidence>
<dbReference type="EMBL" id="MG525262">
    <property type="protein sequence ID" value="AVA09727.1"/>
    <property type="molecule type" value="Genomic_DNA"/>
</dbReference>
<feature type="region of interest" description="Disordered" evidence="1">
    <location>
        <begin position="90"/>
        <end position="128"/>
    </location>
</feature>
<evidence type="ECO:0000256" key="2">
    <source>
        <dbReference type="SAM" id="SignalP"/>
    </source>
</evidence>
<name>A0A2L0VDQ5_HETAV</name>
<feature type="signal peptide" evidence="2">
    <location>
        <begin position="1"/>
        <end position="15"/>
    </location>
</feature>
<evidence type="ECO:0000313" key="3">
    <source>
        <dbReference type="EMBL" id="AVA09727.1"/>
    </source>
</evidence>
<organism evidence="3">
    <name type="scientific">Heterodera avenae</name>
    <name type="common">Cereal cyst nematode worm</name>
    <dbReference type="NCBI Taxonomy" id="34510"/>
    <lineage>
        <taxon>Eukaryota</taxon>
        <taxon>Metazoa</taxon>
        <taxon>Ecdysozoa</taxon>
        <taxon>Nematoda</taxon>
        <taxon>Chromadorea</taxon>
        <taxon>Rhabditida</taxon>
        <taxon>Tylenchina</taxon>
        <taxon>Tylenchomorpha</taxon>
        <taxon>Tylenchoidea</taxon>
        <taxon>Heteroderidae</taxon>
        <taxon>Heteroderinae</taxon>
        <taxon>Heterodera</taxon>
    </lineage>
</organism>
<keyword evidence="2" id="KW-0732">Signal</keyword>
<proteinExistence type="predicted"/>
<protein>
    <submittedName>
        <fullName evidence="3">Putative effector protein</fullName>
    </submittedName>
</protein>
<sequence>MRTVLVIALVGLVLGFVLESVNTSKREKSTRPLLKGDDSVSRYWEEEQEAARLKAATARIAHIVPITREEKEIAAGINERYTKQSVAEFQKGMQRKSLREKSAGIKPKGKEVKPAEQEEIEASQSEKW</sequence>
<feature type="compositionally biased region" description="Basic and acidic residues" evidence="1">
    <location>
        <begin position="97"/>
        <end position="116"/>
    </location>
</feature>
<reference evidence="3" key="1">
    <citation type="journal article" date="2018" name="Front. Plant Sci.">
        <title>Large-Scale Identification and Characterization of Heterodera avenae Putative Effectors Suppressing or Inducing Cell Death in Nicotiana benthamiana.</title>
        <authorList>
            <person name="Chen C."/>
            <person name="Chen Y."/>
            <person name="Jian H."/>
            <person name="Yang D."/>
            <person name="Dai Y."/>
            <person name="Pan L."/>
            <person name="Shi F."/>
            <person name="Yang S."/>
            <person name="Liu Q."/>
        </authorList>
    </citation>
    <scope>NUCLEOTIDE SEQUENCE</scope>
    <source>
        <strain evidence="3">Isotig19369</strain>
    </source>
</reference>
<accession>A0A2L0VDQ5</accession>
<dbReference type="AlphaFoldDB" id="A0A2L0VDQ5"/>
<feature type="chain" id="PRO_5014972987" evidence="2">
    <location>
        <begin position="16"/>
        <end position="128"/>
    </location>
</feature>